<proteinExistence type="predicted"/>
<dbReference type="Proteomes" id="UP001151582">
    <property type="component" value="Unassembled WGS sequence"/>
</dbReference>
<organism evidence="2 3">
    <name type="scientific">Dimargaris verticillata</name>
    <dbReference type="NCBI Taxonomy" id="2761393"/>
    <lineage>
        <taxon>Eukaryota</taxon>
        <taxon>Fungi</taxon>
        <taxon>Fungi incertae sedis</taxon>
        <taxon>Zoopagomycota</taxon>
        <taxon>Kickxellomycotina</taxon>
        <taxon>Dimargaritomycetes</taxon>
        <taxon>Dimargaritales</taxon>
        <taxon>Dimargaritaceae</taxon>
        <taxon>Dimargaris</taxon>
    </lineage>
</organism>
<evidence type="ECO:0000313" key="2">
    <source>
        <dbReference type="EMBL" id="KAJ1976674.1"/>
    </source>
</evidence>
<dbReference type="EMBL" id="JANBQB010000410">
    <property type="protein sequence ID" value="KAJ1976674.1"/>
    <property type="molecule type" value="Genomic_DNA"/>
</dbReference>
<feature type="region of interest" description="Disordered" evidence="1">
    <location>
        <begin position="29"/>
        <end position="60"/>
    </location>
</feature>
<gene>
    <name evidence="2" type="ORF">H4R34_003889</name>
</gene>
<accession>A0A9W8AZ77</accession>
<name>A0A9W8AZ77_9FUNG</name>
<evidence type="ECO:0000313" key="3">
    <source>
        <dbReference type="Proteomes" id="UP001151582"/>
    </source>
</evidence>
<dbReference type="OrthoDB" id="10321176at2759"/>
<protein>
    <submittedName>
        <fullName evidence="2">Uncharacterized protein</fullName>
    </submittedName>
</protein>
<sequence length="101" mass="10841">MAHDSEVDTAIAGLQAQVRELQAIVQSLPKAAEKPTSPAPASNSQATTTPINESTANASTNEALQLELSQLRTENAKLKYRIEQLCTSYDAKVEALKQQSS</sequence>
<dbReference type="AlphaFoldDB" id="A0A9W8AZ77"/>
<comment type="caution">
    <text evidence="2">The sequence shown here is derived from an EMBL/GenBank/DDBJ whole genome shotgun (WGS) entry which is preliminary data.</text>
</comment>
<evidence type="ECO:0000256" key="1">
    <source>
        <dbReference type="SAM" id="MobiDB-lite"/>
    </source>
</evidence>
<reference evidence="2" key="1">
    <citation type="submission" date="2022-07" db="EMBL/GenBank/DDBJ databases">
        <title>Phylogenomic reconstructions and comparative analyses of Kickxellomycotina fungi.</title>
        <authorList>
            <person name="Reynolds N.K."/>
            <person name="Stajich J.E."/>
            <person name="Barry K."/>
            <person name="Grigoriev I.V."/>
            <person name="Crous P."/>
            <person name="Smith M.E."/>
        </authorList>
    </citation>
    <scope>NUCLEOTIDE SEQUENCE</scope>
    <source>
        <strain evidence="2">RSA 567</strain>
    </source>
</reference>
<feature type="compositionally biased region" description="Polar residues" evidence="1">
    <location>
        <begin position="39"/>
        <end position="60"/>
    </location>
</feature>
<keyword evidence="3" id="KW-1185">Reference proteome</keyword>